<organism evidence="1 2">
    <name type="scientific">Paraburkholderia phenoliruptrix</name>
    <dbReference type="NCBI Taxonomy" id="252970"/>
    <lineage>
        <taxon>Bacteria</taxon>
        <taxon>Pseudomonadati</taxon>
        <taxon>Pseudomonadota</taxon>
        <taxon>Betaproteobacteria</taxon>
        <taxon>Burkholderiales</taxon>
        <taxon>Burkholderiaceae</taxon>
        <taxon>Paraburkholderia</taxon>
    </lineage>
</organism>
<accession>A0ABV3W8K8</accession>
<evidence type="ECO:0000313" key="1">
    <source>
        <dbReference type="EMBL" id="MEX3749546.1"/>
    </source>
</evidence>
<gene>
    <name evidence="1" type="ORF">AB3X84_05990</name>
</gene>
<protein>
    <recommendedName>
        <fullName evidence="3">Lipoprotein</fullName>
    </recommendedName>
</protein>
<dbReference type="EMBL" id="JBFPKE010000001">
    <property type="protein sequence ID" value="MEX3749546.1"/>
    <property type="molecule type" value="Genomic_DNA"/>
</dbReference>
<proteinExistence type="predicted"/>
<evidence type="ECO:0008006" key="3">
    <source>
        <dbReference type="Google" id="ProtNLM"/>
    </source>
</evidence>
<reference evidence="1 2" key="1">
    <citation type="submission" date="2024-07" db="EMBL/GenBank/DDBJ databases">
        <title>A survey of Mimosa microsymbionts across Brazilian biomes reveals a high diversity of Paraburkholderia nodulating endemic species, but also that Cupriavidus is common as a symbiont of widespread species.</title>
        <authorList>
            <person name="Rouws L."/>
            <person name="Barauna A."/>
            <person name="Beukes C."/>
            <person name="Rouws J.R.C."/>
            <person name="De Faria S.M."/>
            <person name="Gross E."/>
            <person name="Bueno Dos Reis Junior F."/>
            <person name="Simon M.F."/>
            <person name="Maluk M."/>
            <person name="Odee D.W."/>
            <person name="Kenicer G."/>
            <person name="Young J.P.W."/>
            <person name="Reis V.M."/>
            <person name="Zilli J."/>
            <person name="James E.K."/>
        </authorList>
    </citation>
    <scope>NUCLEOTIDE SEQUENCE [LARGE SCALE GENOMIC DNA]</scope>
    <source>
        <strain evidence="1 2">BR14375</strain>
    </source>
</reference>
<keyword evidence="2" id="KW-1185">Reference proteome</keyword>
<comment type="caution">
    <text evidence="1">The sequence shown here is derived from an EMBL/GenBank/DDBJ whole genome shotgun (WGS) entry which is preliminary data.</text>
</comment>
<dbReference type="Proteomes" id="UP001558535">
    <property type="component" value="Unassembled WGS sequence"/>
</dbReference>
<name>A0ABV3W8K8_9BURK</name>
<dbReference type="PROSITE" id="PS51257">
    <property type="entry name" value="PROKAR_LIPOPROTEIN"/>
    <property type="match status" value="1"/>
</dbReference>
<sequence length="91" mass="10053">MRIEKCSGLLFLITLLLGCSDHPNETWIAETKIPVYDGVEGIVLFSLQPMDRCEPGIDMAGKVDMYTKVKCNSGEGWVMGGGFKKIARGRE</sequence>
<dbReference type="RefSeq" id="WP_368609978.1">
    <property type="nucleotide sequence ID" value="NZ_JBFPKE010000001.1"/>
</dbReference>
<evidence type="ECO:0000313" key="2">
    <source>
        <dbReference type="Proteomes" id="UP001558535"/>
    </source>
</evidence>